<proteinExistence type="predicted"/>
<name>A0ABD0YEU3_9HEMI</name>
<evidence type="ECO:0000313" key="1">
    <source>
        <dbReference type="EMBL" id="KAL1129830.1"/>
    </source>
</evidence>
<reference evidence="1 2" key="1">
    <citation type="submission" date="2024-07" db="EMBL/GenBank/DDBJ databases">
        <title>Chromosome-level genome assembly of the water stick insect Ranatra chinensis (Heteroptera: Nepidae).</title>
        <authorList>
            <person name="Liu X."/>
        </authorList>
    </citation>
    <scope>NUCLEOTIDE SEQUENCE [LARGE SCALE GENOMIC DNA]</scope>
    <source>
        <strain evidence="1">Cailab_2021Rc</strain>
        <tissue evidence="1">Muscle</tissue>
    </source>
</reference>
<comment type="caution">
    <text evidence="1">The sequence shown here is derived from an EMBL/GenBank/DDBJ whole genome shotgun (WGS) entry which is preliminary data.</text>
</comment>
<accession>A0ABD0YEU3</accession>
<sequence>MPWRNIANKHCGFGCVKDAGDDLSVSNEGYACILWEVNRLVQFTTLYDNANGQFAVSSAGLLLASLYSWDNINNILARWVEVEERGDLGTTLDTAEVEVVIWFKERISLPMGRSLGRGTTRDEAYKGRYPRTSSTA</sequence>
<dbReference type="EMBL" id="JBFDAA010000008">
    <property type="protein sequence ID" value="KAL1129830.1"/>
    <property type="molecule type" value="Genomic_DNA"/>
</dbReference>
<dbReference type="AlphaFoldDB" id="A0ABD0YEU3"/>
<keyword evidence="2" id="KW-1185">Reference proteome</keyword>
<organism evidence="1 2">
    <name type="scientific">Ranatra chinensis</name>
    <dbReference type="NCBI Taxonomy" id="642074"/>
    <lineage>
        <taxon>Eukaryota</taxon>
        <taxon>Metazoa</taxon>
        <taxon>Ecdysozoa</taxon>
        <taxon>Arthropoda</taxon>
        <taxon>Hexapoda</taxon>
        <taxon>Insecta</taxon>
        <taxon>Pterygota</taxon>
        <taxon>Neoptera</taxon>
        <taxon>Paraneoptera</taxon>
        <taxon>Hemiptera</taxon>
        <taxon>Heteroptera</taxon>
        <taxon>Panheteroptera</taxon>
        <taxon>Nepomorpha</taxon>
        <taxon>Nepidae</taxon>
        <taxon>Ranatrinae</taxon>
        <taxon>Ranatra</taxon>
    </lineage>
</organism>
<gene>
    <name evidence="1" type="ORF">AAG570_012774</name>
</gene>
<evidence type="ECO:0000313" key="2">
    <source>
        <dbReference type="Proteomes" id="UP001558652"/>
    </source>
</evidence>
<dbReference type="Proteomes" id="UP001558652">
    <property type="component" value="Unassembled WGS sequence"/>
</dbReference>
<protein>
    <submittedName>
        <fullName evidence="1">Uncharacterized protein</fullName>
    </submittedName>
</protein>